<reference evidence="1 2" key="1">
    <citation type="submission" date="2020-02" db="EMBL/GenBank/DDBJ databases">
        <title>Draft genome sequence of Haematococcus lacustris strain NIES-144.</title>
        <authorList>
            <person name="Morimoto D."/>
            <person name="Nakagawa S."/>
            <person name="Yoshida T."/>
            <person name="Sawayama S."/>
        </authorList>
    </citation>
    <scope>NUCLEOTIDE SEQUENCE [LARGE SCALE GENOMIC DNA]</scope>
    <source>
        <strain evidence="1 2">NIES-144</strain>
    </source>
</reference>
<feature type="non-terminal residue" evidence="1">
    <location>
        <position position="1"/>
    </location>
</feature>
<accession>A0A6A0A7W8</accession>
<evidence type="ECO:0000313" key="1">
    <source>
        <dbReference type="EMBL" id="GFH28602.1"/>
    </source>
</evidence>
<comment type="caution">
    <text evidence="1">The sequence shown here is derived from an EMBL/GenBank/DDBJ whole genome shotgun (WGS) entry which is preliminary data.</text>
</comment>
<dbReference type="EMBL" id="BLLF01003952">
    <property type="protein sequence ID" value="GFH28602.1"/>
    <property type="molecule type" value="Genomic_DNA"/>
</dbReference>
<protein>
    <submittedName>
        <fullName evidence="1">Uncharacterized protein</fullName>
    </submittedName>
</protein>
<proteinExistence type="predicted"/>
<dbReference type="AlphaFoldDB" id="A0A6A0A7W8"/>
<name>A0A6A0A7W8_HAELA</name>
<keyword evidence="2" id="KW-1185">Reference proteome</keyword>
<evidence type="ECO:0000313" key="2">
    <source>
        <dbReference type="Proteomes" id="UP000485058"/>
    </source>
</evidence>
<dbReference type="Proteomes" id="UP000485058">
    <property type="component" value="Unassembled WGS sequence"/>
</dbReference>
<gene>
    <name evidence="1" type="ORF">HaLaN_27119</name>
</gene>
<feature type="non-terminal residue" evidence="1">
    <location>
        <position position="428"/>
    </location>
</feature>
<organism evidence="1 2">
    <name type="scientific">Haematococcus lacustris</name>
    <name type="common">Green alga</name>
    <name type="synonym">Haematococcus pluvialis</name>
    <dbReference type="NCBI Taxonomy" id="44745"/>
    <lineage>
        <taxon>Eukaryota</taxon>
        <taxon>Viridiplantae</taxon>
        <taxon>Chlorophyta</taxon>
        <taxon>core chlorophytes</taxon>
        <taxon>Chlorophyceae</taxon>
        <taxon>CS clade</taxon>
        <taxon>Chlamydomonadales</taxon>
        <taxon>Haematococcaceae</taxon>
        <taxon>Haematococcus</taxon>
    </lineage>
</organism>
<sequence length="428" mass="45271">MTITAAAVPLPLAPNTLTRTLTGSAVLVSFLSPACARTTASIALTNSNVSDIALDRNSAVIVPATGVLGLTYVASVTTNCDNEYAAFIVSQAFAAPAQPAVPFSSCPCWEVPREGGLCPFPQVPITLSTVALAQGVSYRQCIDPANFDFWTGRMAYSFCWRYACLPDGFAQSDFTATTPMLARFNIPRMPGNVTYNTTLMATPGVKINVTAFPKVASQGLLVFNNGGSDYLPSGDWVAGNVTLQPDGVANMTFTIYVPLGFDDLSAAVVMDLYPGQNLPALPPAPAGSLCGCPRAPNATSGCSDDTHLAVVTRQDNASLTTAVCLPLPQYDTIARIFAFSTCWRWSCYAAAFRGPDPDRIKPYSLTLINVTQYNIPLMPGGLSRLTMLKPQSVNMSLTLHSVSDPNSPTGPFTATSLITAPDVTSSMD</sequence>